<feature type="compositionally biased region" description="Polar residues" evidence="1">
    <location>
        <begin position="248"/>
        <end position="269"/>
    </location>
</feature>
<feature type="chain" id="PRO_5015003310" description="Lipoprotein" evidence="2">
    <location>
        <begin position="36"/>
        <end position="364"/>
    </location>
</feature>
<name>A0A1I6XHC7_9FLAO</name>
<keyword evidence="4" id="KW-1185">Reference proteome</keyword>
<accession>A0A1I6XHC7</accession>
<evidence type="ECO:0000313" key="3">
    <source>
        <dbReference type="EMBL" id="SFT37818.1"/>
    </source>
</evidence>
<organism evidence="3 4">
    <name type="scientific">Lishizhenia tianjinensis</name>
    <dbReference type="NCBI Taxonomy" id="477690"/>
    <lineage>
        <taxon>Bacteria</taxon>
        <taxon>Pseudomonadati</taxon>
        <taxon>Bacteroidota</taxon>
        <taxon>Flavobacteriia</taxon>
        <taxon>Flavobacteriales</taxon>
        <taxon>Crocinitomicaceae</taxon>
        <taxon>Lishizhenia</taxon>
    </lineage>
</organism>
<feature type="region of interest" description="Disordered" evidence="1">
    <location>
        <begin position="177"/>
        <end position="364"/>
    </location>
</feature>
<feature type="signal peptide" evidence="2">
    <location>
        <begin position="1"/>
        <end position="35"/>
    </location>
</feature>
<evidence type="ECO:0000313" key="4">
    <source>
        <dbReference type="Proteomes" id="UP000236454"/>
    </source>
</evidence>
<reference evidence="3 4" key="1">
    <citation type="submission" date="2016-10" db="EMBL/GenBank/DDBJ databases">
        <authorList>
            <person name="de Groot N.N."/>
        </authorList>
    </citation>
    <scope>NUCLEOTIDE SEQUENCE [LARGE SCALE GENOMIC DNA]</scope>
    <source>
        <strain evidence="3 4">CGMCC 1.7005</strain>
    </source>
</reference>
<gene>
    <name evidence="3" type="ORF">SAMN05216474_0210</name>
</gene>
<feature type="compositionally biased region" description="Low complexity" evidence="1">
    <location>
        <begin position="318"/>
        <end position="364"/>
    </location>
</feature>
<dbReference type="Proteomes" id="UP000236454">
    <property type="component" value="Unassembled WGS sequence"/>
</dbReference>
<feature type="compositionally biased region" description="Polar residues" evidence="1">
    <location>
        <begin position="177"/>
        <end position="208"/>
    </location>
</feature>
<evidence type="ECO:0000256" key="1">
    <source>
        <dbReference type="SAM" id="MobiDB-lite"/>
    </source>
</evidence>
<evidence type="ECO:0000256" key="2">
    <source>
        <dbReference type="SAM" id="SignalP"/>
    </source>
</evidence>
<feature type="compositionally biased region" description="Low complexity" evidence="1">
    <location>
        <begin position="270"/>
        <end position="307"/>
    </location>
</feature>
<keyword evidence="2" id="KW-0732">Signal</keyword>
<sequence>MNFIKDKTMKKLIAFSSVCLSGLLLGSCATSGAVADNDVYMQQPTASTLFEDETDPTSFANFKAQEREDIIVTQNSFTPFSRNINVFNNFGFMGSPFMVYPYYGTMYLIPYYQNGFYQGVTYGHMYGMYGNPFYTPYPWINQHQVFIGPNFYYGYGQYSNGFGGNVASHNTNHYYQHRTTPTVGAPRNSNYPSTLKNKQVASVNNTPRTPGKIERNNNSTPERTVRRNIGTEYQLGNAKPTRTESVGVGSSTKRPSGQASYAGNVPSKQPTRTYSSPKSSSSSRTTQPINGSSRRSSGSTSSGRSTTIGTPSNGGGVRISSPSSSPRTAPRTISSGSSSRSSGTSSGSSSRSSSGGTSTTSRRR</sequence>
<dbReference type="EMBL" id="FPAS01000001">
    <property type="protein sequence ID" value="SFT37818.1"/>
    <property type="molecule type" value="Genomic_DNA"/>
</dbReference>
<protein>
    <recommendedName>
        <fullName evidence="5">Lipoprotein</fullName>
    </recommendedName>
</protein>
<evidence type="ECO:0008006" key="5">
    <source>
        <dbReference type="Google" id="ProtNLM"/>
    </source>
</evidence>
<dbReference type="PROSITE" id="PS51257">
    <property type="entry name" value="PROKAR_LIPOPROTEIN"/>
    <property type="match status" value="1"/>
</dbReference>
<proteinExistence type="predicted"/>
<dbReference type="STRING" id="477690.SAMN05216474_0210"/>
<dbReference type="AlphaFoldDB" id="A0A1I6XHC7"/>